<proteinExistence type="predicted"/>
<dbReference type="AlphaFoldDB" id="A0AAV2HYE5"/>
<dbReference type="PROSITE" id="PS00036">
    <property type="entry name" value="BZIP_BASIC"/>
    <property type="match status" value="1"/>
</dbReference>
<evidence type="ECO:0000313" key="4">
    <source>
        <dbReference type="Proteomes" id="UP001497497"/>
    </source>
</evidence>
<dbReference type="EMBL" id="CAXITT010000250">
    <property type="protein sequence ID" value="CAL1537128.1"/>
    <property type="molecule type" value="Genomic_DNA"/>
</dbReference>
<dbReference type="GO" id="GO:0003700">
    <property type="term" value="F:DNA-binding transcription factor activity"/>
    <property type="evidence" value="ECO:0007669"/>
    <property type="project" value="InterPro"/>
</dbReference>
<dbReference type="Proteomes" id="UP001497497">
    <property type="component" value="Unassembled WGS sequence"/>
</dbReference>
<sequence length="369" mass="41637">MEHSLENHSNQMLPLKEVSNGFYENSDMDDIDEFCWPYSSPYNQPGSSSMDTGMVSGDQSLEEMGLITRYDSSSYVNSPPMELAPPSNISTLPSEDECVALDDAVDDDNDMDVHHKEMRIDVKYRLHKKIEDRVTATGKVLPIKTKESVDNTVTLTWEETKKSEVKKERNRKAAKKSRDKKKEEFDNDLQIEREMCLRNDLLKKQIADLSLEEAWRQCVCNDMKLACSTEGHFFMTARPLNKDDRAAINLIQELQAIVAPKDKNSFEGAHSVPMELNALTSYSSQLVTSSSKYSANSNTPRNISFGSGVFNGCYANSNSSNLFYPAEEICTGTNKNNSTNKSIKYDRNRLNENAGDNCLAPMVKKVRIE</sequence>
<accession>A0AAV2HYE5</accession>
<reference evidence="3 4" key="1">
    <citation type="submission" date="2024-04" db="EMBL/GenBank/DDBJ databases">
        <authorList>
            <consortium name="Genoscope - CEA"/>
            <person name="William W."/>
        </authorList>
    </citation>
    <scope>NUCLEOTIDE SEQUENCE [LARGE SCALE GENOMIC DNA]</scope>
</reference>
<comment type="caution">
    <text evidence="3">The sequence shown here is derived from an EMBL/GenBank/DDBJ whole genome shotgun (WGS) entry which is preliminary data.</text>
</comment>
<dbReference type="SUPFAM" id="SSF57959">
    <property type="entry name" value="Leucine zipper domain"/>
    <property type="match status" value="1"/>
</dbReference>
<gene>
    <name evidence="3" type="ORF">GSLYS_00011041001</name>
</gene>
<dbReference type="Gene3D" id="1.20.5.170">
    <property type="match status" value="1"/>
</dbReference>
<evidence type="ECO:0000256" key="1">
    <source>
        <dbReference type="SAM" id="MobiDB-lite"/>
    </source>
</evidence>
<dbReference type="InterPro" id="IPR046347">
    <property type="entry name" value="bZIP_sf"/>
</dbReference>
<keyword evidence="4" id="KW-1185">Reference proteome</keyword>
<dbReference type="CDD" id="cd14686">
    <property type="entry name" value="bZIP"/>
    <property type="match status" value="1"/>
</dbReference>
<evidence type="ECO:0000259" key="2">
    <source>
        <dbReference type="PROSITE" id="PS00036"/>
    </source>
</evidence>
<protein>
    <recommendedName>
        <fullName evidence="2">BZIP domain-containing protein</fullName>
    </recommendedName>
</protein>
<feature type="compositionally biased region" description="Basic residues" evidence="1">
    <location>
        <begin position="168"/>
        <end position="179"/>
    </location>
</feature>
<dbReference type="InterPro" id="IPR004827">
    <property type="entry name" value="bZIP"/>
</dbReference>
<feature type="domain" description="BZIP" evidence="2">
    <location>
        <begin position="166"/>
        <end position="180"/>
    </location>
</feature>
<name>A0AAV2HYE5_LYMST</name>
<organism evidence="3 4">
    <name type="scientific">Lymnaea stagnalis</name>
    <name type="common">Great pond snail</name>
    <name type="synonym">Helix stagnalis</name>
    <dbReference type="NCBI Taxonomy" id="6523"/>
    <lineage>
        <taxon>Eukaryota</taxon>
        <taxon>Metazoa</taxon>
        <taxon>Spiralia</taxon>
        <taxon>Lophotrochozoa</taxon>
        <taxon>Mollusca</taxon>
        <taxon>Gastropoda</taxon>
        <taxon>Heterobranchia</taxon>
        <taxon>Euthyneura</taxon>
        <taxon>Panpulmonata</taxon>
        <taxon>Hygrophila</taxon>
        <taxon>Lymnaeoidea</taxon>
        <taxon>Lymnaeidae</taxon>
        <taxon>Lymnaea</taxon>
    </lineage>
</organism>
<evidence type="ECO:0000313" key="3">
    <source>
        <dbReference type="EMBL" id="CAL1537128.1"/>
    </source>
</evidence>
<feature type="region of interest" description="Disordered" evidence="1">
    <location>
        <begin position="161"/>
        <end position="185"/>
    </location>
</feature>